<dbReference type="InterPro" id="IPR008984">
    <property type="entry name" value="SMAD_FHA_dom_sf"/>
</dbReference>
<reference evidence="3" key="1">
    <citation type="submission" date="2021-05" db="EMBL/GenBank/DDBJ databases">
        <title>Novel Bacillus species.</title>
        <authorList>
            <person name="Liu G."/>
        </authorList>
    </citation>
    <scope>NUCLEOTIDE SEQUENCE</scope>
    <source>
        <strain evidence="3 5">FJAT-50051</strain>
    </source>
</reference>
<gene>
    <name evidence="4" type="ORF">KHB02_021940</name>
    <name evidence="3" type="ORF">KHB02_21815</name>
</gene>
<feature type="domain" description="FHA" evidence="2">
    <location>
        <begin position="344"/>
        <end position="395"/>
    </location>
</feature>
<feature type="region of interest" description="Disordered" evidence="1">
    <location>
        <begin position="193"/>
        <end position="224"/>
    </location>
</feature>
<organism evidence="3">
    <name type="scientific">Neobacillus citreus</name>
    <dbReference type="NCBI Taxonomy" id="2833578"/>
    <lineage>
        <taxon>Bacteria</taxon>
        <taxon>Bacillati</taxon>
        <taxon>Bacillota</taxon>
        <taxon>Bacilli</taxon>
        <taxon>Bacillales</taxon>
        <taxon>Bacillaceae</taxon>
        <taxon>Neobacillus</taxon>
    </lineage>
</organism>
<dbReference type="InterPro" id="IPR045962">
    <property type="entry name" value="DUF6382"/>
</dbReference>
<name>A0A942T2N3_9BACI</name>
<dbReference type="PROSITE" id="PS50006">
    <property type="entry name" value="FHA_DOMAIN"/>
    <property type="match status" value="1"/>
</dbReference>
<dbReference type="CDD" id="cd00060">
    <property type="entry name" value="FHA"/>
    <property type="match status" value="1"/>
</dbReference>
<dbReference type="SUPFAM" id="SSF49879">
    <property type="entry name" value="SMAD/FHA domain"/>
    <property type="match status" value="1"/>
</dbReference>
<dbReference type="SMART" id="SM00240">
    <property type="entry name" value="FHA"/>
    <property type="match status" value="1"/>
</dbReference>
<accession>A0A942T2N3</accession>
<dbReference type="InterPro" id="IPR000253">
    <property type="entry name" value="FHA_dom"/>
</dbReference>
<dbReference type="EMBL" id="JAGYPE020000051">
    <property type="protein sequence ID" value="MCH6268195.1"/>
    <property type="molecule type" value="Genomic_DNA"/>
</dbReference>
<dbReference type="Proteomes" id="UP000677265">
    <property type="component" value="Unassembled WGS sequence"/>
</dbReference>
<dbReference type="EMBL" id="JAGYPE010000004">
    <property type="protein sequence ID" value="MBS4184033.1"/>
    <property type="molecule type" value="Genomic_DNA"/>
</dbReference>
<dbReference type="Pfam" id="PF19909">
    <property type="entry name" value="DUF6382"/>
    <property type="match status" value="1"/>
</dbReference>
<sequence length="420" mass="46332">MGKTTVEQQANKYLVVNKLIVPEAINERELKGIAAGLSGSLLPVTAEKTKKGLVLRCYVEGMMTLQSYFSGIVSKKMFLGTMARIAAVAKECEKNLLNVSNLMLNWETIFLDPRTKEVKCIYWPIVNNQNASVVPDFFNDITFRVVFNKHEDNGYVTSYLQYFRSHSPFSINGFEKLLFELLGKTVDNKGYLPSGSTGSVGEGPRESGRIGYGTGAGKTGNAASEKARPSSIAYNPFGNQYDFSKKLKACPQCGANSMEDAKFCSACGAPLEGLAGRLKAAAETKEPFAAVPSETEHFSGTTVLGVEDIGGTTVLEADVYEEPRFPYLVREKTQEEISVDKPAFRIGKERSFCDYFVSSNNAISRSHADIITKGGRYYIIDNNSTNKTYVDGRVIPVMKEIEIFSGTKLRLANEDFTFYI</sequence>
<comment type="caution">
    <text evidence="3">The sequence shown here is derived from an EMBL/GenBank/DDBJ whole genome shotgun (WGS) entry which is preliminary data.</text>
</comment>
<dbReference type="RefSeq" id="WP_213143951.1">
    <property type="nucleotide sequence ID" value="NZ_JAGYPE020000051.1"/>
</dbReference>
<dbReference type="AlphaFoldDB" id="A0A942T2N3"/>
<evidence type="ECO:0000259" key="2">
    <source>
        <dbReference type="PROSITE" id="PS50006"/>
    </source>
</evidence>
<evidence type="ECO:0000256" key="1">
    <source>
        <dbReference type="SAM" id="MobiDB-lite"/>
    </source>
</evidence>
<evidence type="ECO:0000313" key="3">
    <source>
        <dbReference type="EMBL" id="MBS4184033.1"/>
    </source>
</evidence>
<dbReference type="Gene3D" id="2.60.200.20">
    <property type="match status" value="1"/>
</dbReference>
<protein>
    <submittedName>
        <fullName evidence="3">FHA domain-containing protein</fullName>
    </submittedName>
</protein>
<dbReference type="Pfam" id="PF00498">
    <property type="entry name" value="FHA"/>
    <property type="match status" value="1"/>
</dbReference>
<evidence type="ECO:0000313" key="5">
    <source>
        <dbReference type="Proteomes" id="UP000677265"/>
    </source>
</evidence>
<evidence type="ECO:0000313" key="4">
    <source>
        <dbReference type="EMBL" id="MCH6268195.1"/>
    </source>
</evidence>
<keyword evidence="5" id="KW-1185">Reference proteome</keyword>
<proteinExistence type="predicted"/>